<evidence type="ECO:0000313" key="1">
    <source>
        <dbReference type="EMBL" id="CAD7286566.1"/>
    </source>
</evidence>
<proteinExistence type="predicted"/>
<dbReference type="RefSeq" id="WP_230056185.1">
    <property type="nucleotide sequence ID" value="NZ_CAJHOE010000001.1"/>
</dbReference>
<evidence type="ECO:0008006" key="3">
    <source>
        <dbReference type="Google" id="ProtNLM"/>
    </source>
</evidence>
<comment type="caution">
    <text evidence="1">The sequence shown here is derived from an EMBL/GenBank/DDBJ whole genome shotgun (WGS) entry which is preliminary data.</text>
</comment>
<organism evidence="1 2">
    <name type="scientific">Campylobacter suis</name>
    <dbReference type="NCBI Taxonomy" id="2790657"/>
    <lineage>
        <taxon>Bacteria</taxon>
        <taxon>Pseudomonadati</taxon>
        <taxon>Campylobacterota</taxon>
        <taxon>Epsilonproteobacteria</taxon>
        <taxon>Campylobacterales</taxon>
        <taxon>Campylobacteraceae</taxon>
        <taxon>Campylobacter</taxon>
    </lineage>
</organism>
<accession>A0ABN7K1Y5</accession>
<protein>
    <recommendedName>
        <fullName evidence="3">FdhC protein</fullName>
    </recommendedName>
</protein>
<evidence type="ECO:0000313" key="2">
    <source>
        <dbReference type="Proteomes" id="UP000789359"/>
    </source>
</evidence>
<sequence length="141" mass="15783">MIWALVAIFILLCLALVFLILKLRAGTQSPILETKTTPSQQEKTIAIDDLLSVVLNPNSSKNEIFGACRIFVEKLSIPPKQDDKALDDIKKYLKFITLVASHKNVDAKLILYLGTNAKKKNPSYEREIEISEAEGINNRAK</sequence>
<reference evidence="1 2" key="1">
    <citation type="submission" date="2020-11" db="EMBL/GenBank/DDBJ databases">
        <authorList>
            <person name="Peeters C."/>
        </authorList>
    </citation>
    <scope>NUCLEOTIDE SEQUENCE [LARGE SCALE GENOMIC DNA]</scope>
    <source>
        <strain evidence="1 2">LMG 8286</strain>
    </source>
</reference>
<dbReference type="Proteomes" id="UP000789359">
    <property type="component" value="Unassembled WGS sequence"/>
</dbReference>
<gene>
    <name evidence="1" type="ORF">LMG8286_00399</name>
</gene>
<keyword evidence="2" id="KW-1185">Reference proteome</keyword>
<dbReference type="EMBL" id="CAJHOE010000001">
    <property type="protein sequence ID" value="CAD7286566.1"/>
    <property type="molecule type" value="Genomic_DNA"/>
</dbReference>
<name>A0ABN7K1Y5_9BACT</name>